<comment type="caution">
    <text evidence="1">The sequence shown here is derived from an EMBL/GenBank/DDBJ whole genome shotgun (WGS) entry which is preliminary data.</text>
</comment>
<proteinExistence type="predicted"/>
<dbReference type="AlphaFoldDB" id="A0AAV0W520"/>
<reference evidence="1 2" key="1">
    <citation type="submission" date="2023-01" db="EMBL/GenBank/DDBJ databases">
        <authorList>
            <person name="Whitehead M."/>
        </authorList>
    </citation>
    <scope>NUCLEOTIDE SEQUENCE [LARGE SCALE GENOMIC DNA]</scope>
</reference>
<organism evidence="1 2">
    <name type="scientific">Macrosiphum euphorbiae</name>
    <name type="common">potato aphid</name>
    <dbReference type="NCBI Taxonomy" id="13131"/>
    <lineage>
        <taxon>Eukaryota</taxon>
        <taxon>Metazoa</taxon>
        <taxon>Ecdysozoa</taxon>
        <taxon>Arthropoda</taxon>
        <taxon>Hexapoda</taxon>
        <taxon>Insecta</taxon>
        <taxon>Pterygota</taxon>
        <taxon>Neoptera</taxon>
        <taxon>Paraneoptera</taxon>
        <taxon>Hemiptera</taxon>
        <taxon>Sternorrhyncha</taxon>
        <taxon>Aphidomorpha</taxon>
        <taxon>Aphidoidea</taxon>
        <taxon>Aphididae</taxon>
        <taxon>Macrosiphini</taxon>
        <taxon>Macrosiphum</taxon>
    </lineage>
</organism>
<gene>
    <name evidence="1" type="ORF">MEUPH1_LOCUS7349</name>
</gene>
<dbReference type="EMBL" id="CARXXK010000001">
    <property type="protein sequence ID" value="CAI6350948.1"/>
    <property type="molecule type" value="Genomic_DNA"/>
</dbReference>
<keyword evidence="2" id="KW-1185">Reference proteome</keyword>
<sequence>MCPKKDFYASLKNYEHRRTVLEIRGEHTRHLQLTDSEIEKHEIKNTVKRKATEEISTRPNKIIRKAISEAGHIIVTLNDISNYRQHIYRKRRKVLPVLLKSYDEAISQLTSQETILTFKKEQ</sequence>
<dbReference type="Proteomes" id="UP001160148">
    <property type="component" value="Unassembled WGS sequence"/>
</dbReference>
<protein>
    <submittedName>
        <fullName evidence="1">Uncharacterized protein</fullName>
    </submittedName>
</protein>
<name>A0AAV0W520_9HEMI</name>
<accession>A0AAV0W520</accession>
<evidence type="ECO:0000313" key="1">
    <source>
        <dbReference type="EMBL" id="CAI6350948.1"/>
    </source>
</evidence>
<evidence type="ECO:0000313" key="2">
    <source>
        <dbReference type="Proteomes" id="UP001160148"/>
    </source>
</evidence>